<sequence>MNRKQPPAGIILLVVLSSLTFFSVLLAAYLVFSNQSRYASFAISARNIHRHDINGIFDDALMTLIRGTSVPTNPFYGEDLLSDYYGRNDYMALQVRAGSTVAPPTNGYIRLSLQHDPAATGGQTPSTQNVNDLYTGRIITFTDGNFTGQTFRILHSISTSAGNHDVIIETKPELGNTVPNASDKIWMNGVPRSSPGLGFDGTNINNTASRGYQYQNNPPLFGNVGFQLPVALQPNSLGNNVDKSSIVNAAGSDFDEGYDAADFNNWFLSYRDTSGTLIPSFHRPSVLNYILNESPDWSAPPTDGYAHLVANIVRGTFRPLPIAQNQLVTSTPPQVGSSMVINEQFTGGSSSFALRLPLSMQPTGTPPALNYNTARLRLNQLMEALINGPWDVDNDFDGVPDSIWVNLGLPLITAPDGKLLRPLVAPMIQDLSGRLNVNAHGNYALINQATGVNETVADWANGGGADQFAFRGLGYGPADINIPGTALQLGNLLRARYRVGSSADVVPGKSGADAINVLMAGWQPAALTANGVYSNSIDPYGRGAYGLSLSGAVVPANDGAVGTFSPTDVGEPLGDDPATTSFTEPSTNELADNPYELDPSGHLSSDNIFVGAELEAIIRINEFDNELLPDRLLNLIRPMTEPMLMQSITATSVSDDSPLVASPGSASAYDALRTLLGGTLSNAQLNNLVAPELRLARRLNINRRFGNGVDDNANGVVDEPREYNVPNRDDDGNGTVDDASETVQVETQAFQSYAGATIDTSFTGIAPDYVRDDTTRATPRQLLARHLYVLMMTISNDLQNQFPSYGDTLATPVPVSDREAYRAHRIAQWAVNVVDYRDPDAIMTRFAYDPNPSDGWVVAEDINGNGTIEPATEVFPPGATPPATASPVVWGCEQPDLLFSESYATHDLRVRDTNLDTTKKKGTMAPDEDDDMDQVRIPQGSLFLELYSPRRRVNSGVADPNTAGVPRELYDVVTGGTVSYSLDLERTITTYFDGTNWGETSGTAAEVPVWRIAISEPHFEATDPANNPSGTGNSPLELRSTLPDTQSFQPQLGQPNALDELNTTPANLDLNRFVLFTNYTALTDLQNAIAPIPDMTEPAGIFFNRTAVSASLLPEQYLSLAPRTTTHFGSTVFADTANPTAPSNQRFEILNAAPSVGLIQYDAANTVLTPNTNTTIQPGLGLAISSFEPASWTNAAATAPNGIGLNVTEPLPINPGDYYVEPTDRYTQVAGSTYPLVDAYVEYGAGGVAVTGLPRDQPEDMRVDGPIKQLTQAFATDPATVADPMIGSVPNYRTAFLQRLADPTRGFHPTLNPYRTIDQIAIDLTIFSGEDTPAHVMAAGNMPATPTTEEQYLEGSRQRTGVAVNGVGANVLYSYATQLPSRVPAMVPAGTNYFDLGTNVATTLNYLNAGFGSPQMTPVAFRGRPTSPFAMHPWLNRPFATPHELMMVPACSQGRLLEEFSVIDPANPDPPIFPENSTMASDAAYATIFIAPFRHLLNFFNSENIRQAGAAKSGEFSTLFDFVGTGPRYRGETRAMLPTRIAGTPLAPLYSAPFNFNEDNRRIGKMNLNSIETFAAWKGLMQGHMNPAEYSTANGAAQLTFSNFLETRRGYVPPNTTPRPTVMLSNGTTPVNYAPTRLDPRFPTQFAGAFRRSAEGNFSMQVRNLGTAAPDETNLLRRRSVNAGLLRGAGTVDSQETGTGGSTPTHTPFFVRASAEAPTPSGNEYQNRNKNPFLKYQTLMRMPNLASENSQTFLIRMTIGLFEVDANDTTNLGAEYGESTGQTQRYRAMFIVDRSIPVGFKPGQDLNARDTVVFERYYP</sequence>
<protein>
    <submittedName>
        <fullName evidence="2">Uncharacterized protein</fullName>
    </submittedName>
</protein>
<dbReference type="EMBL" id="SJPU01000001">
    <property type="protein sequence ID" value="TWU19354.1"/>
    <property type="molecule type" value="Genomic_DNA"/>
</dbReference>
<feature type="compositionally biased region" description="Basic and acidic residues" evidence="1">
    <location>
        <begin position="718"/>
        <end position="731"/>
    </location>
</feature>
<accession>A0A5C6C7Q9</accession>
<dbReference type="Proteomes" id="UP000319908">
    <property type="component" value="Unassembled WGS sequence"/>
</dbReference>
<organism evidence="2 3">
    <name type="scientific">Allorhodopirellula heiligendammensis</name>
    <dbReference type="NCBI Taxonomy" id="2714739"/>
    <lineage>
        <taxon>Bacteria</taxon>
        <taxon>Pseudomonadati</taxon>
        <taxon>Planctomycetota</taxon>
        <taxon>Planctomycetia</taxon>
        <taxon>Pirellulales</taxon>
        <taxon>Pirellulaceae</taxon>
        <taxon>Allorhodopirellula</taxon>
    </lineage>
</organism>
<reference evidence="2 3" key="1">
    <citation type="journal article" date="2020" name="Antonie Van Leeuwenhoek">
        <title>Rhodopirellula heiligendammensis sp. nov., Rhodopirellula pilleata sp. nov., and Rhodopirellula solitaria sp. nov. isolated from natural or artificial marine surfaces in Northern Germany and California, USA, and emended description of the genus Rhodopirellula.</title>
        <authorList>
            <person name="Kallscheuer N."/>
            <person name="Wiegand S."/>
            <person name="Jogler M."/>
            <person name="Boedeker C."/>
            <person name="Peeters S.H."/>
            <person name="Rast P."/>
            <person name="Heuer A."/>
            <person name="Jetten M.S.M."/>
            <person name="Rohde M."/>
            <person name="Jogler C."/>
        </authorList>
    </citation>
    <scope>NUCLEOTIDE SEQUENCE [LARGE SCALE GENOMIC DNA]</scope>
    <source>
        <strain evidence="2 3">Poly21</strain>
    </source>
</reference>
<feature type="region of interest" description="Disordered" evidence="1">
    <location>
        <begin position="1018"/>
        <end position="1050"/>
    </location>
</feature>
<feature type="region of interest" description="Disordered" evidence="1">
    <location>
        <begin position="712"/>
        <end position="736"/>
    </location>
</feature>
<name>A0A5C6C7Q9_9BACT</name>
<dbReference type="RefSeq" id="WP_146406193.1">
    <property type="nucleotide sequence ID" value="NZ_SJPU01000001.1"/>
</dbReference>
<gene>
    <name evidence="2" type="ORF">Poly21_15260</name>
</gene>
<evidence type="ECO:0000313" key="3">
    <source>
        <dbReference type="Proteomes" id="UP000319908"/>
    </source>
</evidence>
<dbReference type="OrthoDB" id="219623at2"/>
<evidence type="ECO:0000256" key="1">
    <source>
        <dbReference type="SAM" id="MobiDB-lite"/>
    </source>
</evidence>
<proteinExistence type="predicted"/>
<comment type="caution">
    <text evidence="2">The sequence shown here is derived from an EMBL/GenBank/DDBJ whole genome shotgun (WGS) entry which is preliminary data.</text>
</comment>
<keyword evidence="3" id="KW-1185">Reference proteome</keyword>
<evidence type="ECO:0000313" key="2">
    <source>
        <dbReference type="EMBL" id="TWU19354.1"/>
    </source>
</evidence>
<feature type="compositionally biased region" description="Polar residues" evidence="1">
    <location>
        <begin position="1024"/>
        <end position="1034"/>
    </location>
</feature>